<protein>
    <submittedName>
        <fullName evidence="1">Uncharacterized protein</fullName>
    </submittedName>
</protein>
<proteinExistence type="predicted"/>
<name>A0AC59HC63_9CAUD</name>
<evidence type="ECO:0000313" key="1">
    <source>
        <dbReference type="EMBL" id="AXH71356.1"/>
    </source>
</evidence>
<reference evidence="1 2" key="1">
    <citation type="journal article" date="2019" name="Environ. Microbiol.">
        <title>Pelagiphages in the Podoviridae family integrate into host genomes.</title>
        <authorList>
            <person name="Zhao Y."/>
            <person name="Qin F."/>
            <person name="Zhang R."/>
            <person name="Giovannoni S.J."/>
            <person name="Zhang Z."/>
            <person name="Sun J."/>
            <person name="Du S."/>
            <person name="Rensing C."/>
        </authorList>
    </citation>
    <scope>NUCLEOTIDE SEQUENCE [LARGE SCALE GENOMIC DNA]</scope>
</reference>
<gene>
    <name evidence="1" type="ORF">P119_gp07</name>
</gene>
<dbReference type="Proteomes" id="UP000317351">
    <property type="component" value="Segment"/>
</dbReference>
<dbReference type="EMBL" id="MH598806">
    <property type="protein sequence ID" value="AXH71356.1"/>
    <property type="molecule type" value="Genomic_DNA"/>
</dbReference>
<evidence type="ECO:0000313" key="2">
    <source>
        <dbReference type="Proteomes" id="UP000317351"/>
    </source>
</evidence>
<sequence length="75" mass="8224">MAEFNDAIGFVHSANKARVYEKKKLAEQTAKEKICTTCNGNHFINTSAGHINCPTCVCNTFFSASFTNKDKSSTT</sequence>
<organism evidence="1 2">
    <name type="scientific">Pelagibacter phage HTVC119P</name>
    <dbReference type="NCBI Taxonomy" id="2283020"/>
    <lineage>
        <taxon>Viruses</taxon>
        <taxon>Duplodnaviria</taxon>
        <taxon>Heunggongvirae</taxon>
        <taxon>Uroviricota</taxon>
        <taxon>Caudoviricetes</taxon>
        <taxon>Autographivirales</taxon>
        <taxon>Votkovvirus</taxon>
    </lineage>
</organism>
<accession>A0AC59HC63</accession>